<dbReference type="GeneID" id="96611629"/>
<feature type="transmembrane region" description="Helical" evidence="2">
    <location>
        <begin position="48"/>
        <end position="65"/>
    </location>
</feature>
<evidence type="ECO:0000256" key="2">
    <source>
        <dbReference type="SAM" id="Phobius"/>
    </source>
</evidence>
<evidence type="ECO:0000256" key="1">
    <source>
        <dbReference type="SAM" id="MobiDB-lite"/>
    </source>
</evidence>
<gene>
    <name evidence="3" type="ORF">KR76_22895</name>
</gene>
<feature type="transmembrane region" description="Helical" evidence="2">
    <location>
        <begin position="26"/>
        <end position="42"/>
    </location>
</feature>
<dbReference type="PANTHER" id="PTHR37422:SF23">
    <property type="entry name" value="TEICHURONIC ACID BIOSYNTHESIS PROTEIN TUAE"/>
    <property type="match status" value="1"/>
</dbReference>
<dbReference type="EMBL" id="CP009896">
    <property type="protein sequence ID" value="AIY18915.1"/>
    <property type="molecule type" value="Genomic_DNA"/>
</dbReference>
<feature type="transmembrane region" description="Helical" evidence="2">
    <location>
        <begin position="101"/>
        <end position="119"/>
    </location>
</feature>
<name>A0A0A1DU38_NOCSI</name>
<feature type="transmembrane region" description="Helical" evidence="2">
    <location>
        <begin position="236"/>
        <end position="254"/>
    </location>
</feature>
<dbReference type="Proteomes" id="UP000030300">
    <property type="component" value="Chromosome"/>
</dbReference>
<feature type="transmembrane region" description="Helical" evidence="2">
    <location>
        <begin position="260"/>
        <end position="275"/>
    </location>
</feature>
<evidence type="ECO:0000313" key="3">
    <source>
        <dbReference type="EMBL" id="AIY18915.1"/>
    </source>
</evidence>
<dbReference type="HOGENOM" id="CLU_579815_0_0_11"/>
<protein>
    <submittedName>
        <fullName evidence="3">Uncharacterized protein</fullName>
    </submittedName>
</protein>
<keyword evidence="2" id="KW-1133">Transmembrane helix</keyword>
<feature type="compositionally biased region" description="Low complexity" evidence="1">
    <location>
        <begin position="441"/>
        <end position="471"/>
    </location>
</feature>
<keyword evidence="4" id="KW-1185">Reference proteome</keyword>
<dbReference type="STRING" id="2045.KR76_22895"/>
<feature type="region of interest" description="Disordered" evidence="1">
    <location>
        <begin position="439"/>
        <end position="471"/>
    </location>
</feature>
<feature type="transmembrane region" description="Helical" evidence="2">
    <location>
        <begin position="153"/>
        <end position="171"/>
    </location>
</feature>
<dbReference type="PANTHER" id="PTHR37422">
    <property type="entry name" value="TEICHURONIC ACID BIOSYNTHESIS PROTEIN TUAE"/>
    <property type="match status" value="1"/>
</dbReference>
<feature type="transmembrane region" description="Helical" evidence="2">
    <location>
        <begin position="355"/>
        <end position="379"/>
    </location>
</feature>
<feature type="transmembrane region" description="Helical" evidence="2">
    <location>
        <begin position="391"/>
        <end position="408"/>
    </location>
</feature>
<dbReference type="InterPro" id="IPR051533">
    <property type="entry name" value="WaaL-like"/>
</dbReference>
<dbReference type="AlphaFoldDB" id="A0A0A1DU38"/>
<dbReference type="KEGG" id="psim:KR76_22895"/>
<accession>A0A0A1DU38</accession>
<evidence type="ECO:0000313" key="4">
    <source>
        <dbReference type="Proteomes" id="UP000030300"/>
    </source>
</evidence>
<keyword evidence="2" id="KW-0812">Transmembrane</keyword>
<feature type="transmembrane region" description="Helical" evidence="2">
    <location>
        <begin position="282"/>
        <end position="300"/>
    </location>
</feature>
<organism evidence="3 4">
    <name type="scientific">Nocardioides simplex</name>
    <name type="common">Arthrobacter simplex</name>
    <dbReference type="NCBI Taxonomy" id="2045"/>
    <lineage>
        <taxon>Bacteria</taxon>
        <taxon>Bacillati</taxon>
        <taxon>Actinomycetota</taxon>
        <taxon>Actinomycetes</taxon>
        <taxon>Propionibacteriales</taxon>
        <taxon>Nocardioidaceae</taxon>
        <taxon>Pimelobacter</taxon>
    </lineage>
</organism>
<feature type="transmembrane region" description="Helical" evidence="2">
    <location>
        <begin position="126"/>
        <end position="147"/>
    </location>
</feature>
<dbReference type="eggNOG" id="COG3307">
    <property type="taxonomic scope" value="Bacteria"/>
</dbReference>
<keyword evidence="2" id="KW-0472">Membrane</keyword>
<feature type="transmembrane region" description="Helical" evidence="2">
    <location>
        <begin position="72"/>
        <end position="89"/>
    </location>
</feature>
<dbReference type="RefSeq" id="WP_038681625.1">
    <property type="nucleotide sequence ID" value="NZ_BJMC01000013.1"/>
</dbReference>
<reference evidence="3 4" key="1">
    <citation type="journal article" date="2015" name="Genome Announc.">
        <title>Complete Genome Sequence of Steroid-Transforming Nocardioides simplex VKM Ac-2033D.</title>
        <authorList>
            <person name="Shtratnikova V.Y."/>
            <person name="Schelkunov M.I."/>
            <person name="Pekov Y.A."/>
            <person name="Fokina V.V."/>
            <person name="Logacheva M.D."/>
            <person name="Sokolov S.L."/>
            <person name="Bragin E.Y."/>
            <person name="Ashapkin V.V."/>
            <person name="Donova M.V."/>
        </authorList>
    </citation>
    <scope>NUCLEOTIDE SEQUENCE [LARGE SCALE GENOMIC DNA]</scope>
    <source>
        <strain evidence="3 4">VKM Ac-2033D</strain>
    </source>
</reference>
<dbReference type="OrthoDB" id="4761096at2"/>
<proteinExistence type="predicted"/>
<sequence>MPDQTIPRPPSATTGDGSTGVVERRAVTVFVVLLAAVLAAAAARGPVLAVIAVGLAAAVMALAVLGRERMALLAMIGAFATAPMYKGIAPSPDTPITPTDLLFGVAVLLLVPTLIGRPVRLPMGYAIGVLIILTTGILSTVFSPSPIISALQFFQWLVVLVGLVGLLAIWAPGWRIVDTLVWSYVAGHMLSTLYSPVGDKIANRAVGLTHHPNAFGEAGVMAFALTMYLWKRHDAVWYRVFVAGCAVLSVYSVVTSGSRAAAAVVAGLVVMVPFVERSAVKGFLLALLIAIGIVALPLLIDSSGDSSALSRLAGSGDAIVADNARLNAQDFGIDMFLSHPVLGNGFAETIYVHNVVLGVAASIGLVGLLGYLMVLFVMARPIIGNHPRRRLTYVAWAFIAITPTVPALEDRTLWVAMAPAILVAMNMRRLRPDDPFDVDPPDAAAVPADAPAGVPARTASTATTATTEISR</sequence>